<feature type="domain" description="Outer membrane lipoprotein BamD-like" evidence="4">
    <location>
        <begin position="38"/>
        <end position="186"/>
    </location>
</feature>
<proteinExistence type="predicted"/>
<dbReference type="InterPro" id="IPR039565">
    <property type="entry name" value="BamD-like"/>
</dbReference>
<organism evidence="5 6">
    <name type="scientific">Reichenbachiella faecimaris</name>
    <dbReference type="NCBI Taxonomy" id="692418"/>
    <lineage>
        <taxon>Bacteria</taxon>
        <taxon>Pseudomonadati</taxon>
        <taxon>Bacteroidota</taxon>
        <taxon>Cytophagia</taxon>
        <taxon>Cytophagales</taxon>
        <taxon>Reichenbachiellaceae</taxon>
        <taxon>Reichenbachiella</taxon>
    </lineage>
</organism>
<evidence type="ECO:0000313" key="5">
    <source>
        <dbReference type="EMBL" id="SMD38155.1"/>
    </source>
</evidence>
<gene>
    <name evidence="5" type="ORF">SAMN04488029_3655</name>
</gene>
<keyword evidence="6" id="KW-1185">Reference proteome</keyword>
<reference evidence="5 6" key="1">
    <citation type="submission" date="2017-04" db="EMBL/GenBank/DDBJ databases">
        <authorList>
            <person name="Afonso C.L."/>
            <person name="Miller P.J."/>
            <person name="Scott M.A."/>
            <person name="Spackman E."/>
            <person name="Goraichik I."/>
            <person name="Dimitrov K.M."/>
            <person name="Suarez D.L."/>
            <person name="Swayne D.E."/>
        </authorList>
    </citation>
    <scope>NUCLEOTIDE SEQUENCE [LARGE SCALE GENOMIC DNA]</scope>
    <source>
        <strain evidence="5 6">DSM 26133</strain>
    </source>
</reference>
<dbReference type="InterPro" id="IPR017689">
    <property type="entry name" value="BamD"/>
</dbReference>
<dbReference type="PROSITE" id="PS51257">
    <property type="entry name" value="PROKAR_LIPOPROTEIN"/>
    <property type="match status" value="1"/>
</dbReference>
<name>A0A1W2GNC6_REIFA</name>
<dbReference type="NCBIfam" id="TIGR03302">
    <property type="entry name" value="OM_YfiO"/>
    <property type="match status" value="1"/>
</dbReference>
<evidence type="ECO:0000256" key="3">
    <source>
        <dbReference type="ARBA" id="ARBA00023237"/>
    </source>
</evidence>
<evidence type="ECO:0000313" key="6">
    <source>
        <dbReference type="Proteomes" id="UP000192472"/>
    </source>
</evidence>
<evidence type="ECO:0000256" key="2">
    <source>
        <dbReference type="ARBA" id="ARBA00023136"/>
    </source>
</evidence>
<dbReference type="STRING" id="692418.SAMN04488029_3655"/>
<accession>A0A1W2GNC6</accession>
<dbReference type="InterPro" id="IPR011990">
    <property type="entry name" value="TPR-like_helical_dom_sf"/>
</dbReference>
<dbReference type="AlphaFoldDB" id="A0A1W2GNC6"/>
<sequence length="271" mass="32241">MRKMRVLGNFVLVFAAILAISCSEFKRLQKSTDWQLKYEAALRYYEEEEYYKAAVLFDQVLPIIKGTLDAEKASFYRAYSYYHQRQYILSGSYFKEFATIYSRSEWAIEAAYMSAYSAYLQSPDYNLDQSSTYTAINEFQVFINRNPYSEYAEPATKYIDELQRKLEKKAFENAKQYHKLERWEAARVAFETFADEFPDSKLNEEILYYAVDSEFSYAKQSIRSKQKERFGKTIELYEEFVDKYPDSDFVKKAEKFYVESLDQMEKLSKNS</sequence>
<keyword evidence="3" id="KW-0998">Cell outer membrane</keyword>
<dbReference type="EMBL" id="FWYF01000004">
    <property type="protein sequence ID" value="SMD38155.1"/>
    <property type="molecule type" value="Genomic_DNA"/>
</dbReference>
<dbReference type="Gene3D" id="1.25.40.10">
    <property type="entry name" value="Tetratricopeptide repeat domain"/>
    <property type="match status" value="1"/>
</dbReference>
<dbReference type="RefSeq" id="WP_245827110.1">
    <property type="nucleotide sequence ID" value="NZ_FWYF01000004.1"/>
</dbReference>
<dbReference type="Proteomes" id="UP000192472">
    <property type="component" value="Unassembled WGS sequence"/>
</dbReference>
<keyword evidence="1" id="KW-0732">Signal</keyword>
<evidence type="ECO:0000259" key="4">
    <source>
        <dbReference type="Pfam" id="PF13525"/>
    </source>
</evidence>
<protein>
    <submittedName>
        <fullName evidence="5">Beta-barrel assembly machine subunit BamD</fullName>
    </submittedName>
</protein>
<keyword evidence="2" id="KW-0472">Membrane</keyword>
<evidence type="ECO:0000256" key="1">
    <source>
        <dbReference type="ARBA" id="ARBA00022729"/>
    </source>
</evidence>
<dbReference type="Pfam" id="PF13525">
    <property type="entry name" value="YfiO"/>
    <property type="match status" value="1"/>
</dbReference>